<keyword evidence="11" id="KW-0472">Membrane</keyword>
<keyword evidence="10" id="KW-0626">Porin</keyword>
<dbReference type="Pfam" id="PF10531">
    <property type="entry name" value="SLBB"/>
    <property type="match status" value="2"/>
</dbReference>
<evidence type="ECO:0000256" key="13">
    <source>
        <dbReference type="ARBA" id="ARBA00023237"/>
    </source>
</evidence>
<dbReference type="AlphaFoldDB" id="A0A3B1CFY7"/>
<evidence type="ECO:0000259" key="18">
    <source>
        <dbReference type="Pfam" id="PF22461"/>
    </source>
</evidence>
<feature type="domain" description="SLBB" evidence="18">
    <location>
        <begin position="467"/>
        <end position="542"/>
    </location>
</feature>
<sequence>MKNKNIFITITTLLYIVMCAVPLFAQEFQTIPISPVPRSPQQSSQQLSTIEQKQPSRQSLQSSEQGGQGLKTELLPVEEPSAGPSEFEDYIAGKVSLTVSTNLKQFGYDLFNRPPSTFAPVGNVPVGPGYVIGPGDEIKLSIWGRVEGQWDVVVDRDGNISIPRIGTLGVSGLKFSELRRLLHKQFSKYYTGFEMNVSMGSLRTIRVYVVGNARRPGSYTLSSLSTLINALFEAGGPSKTGTMRAIQVKRNGKTIVRFDLYDFLLKGNKTGDIRLMPEDVIFIQPVGPLVAIAGSVNNPAIYELKGKTTISQLIEMAGGLNDVAFKGRVQIERIIDNSRQIVFESDLQKIRDKDIAVQAGDVVKIFQVVKDERIVRLAGAVQREGRYGFSPAMTVRNLISMAGGLKYYAYDKEAELTRIHITSEGPITEKIMVNLKKALAGDTDSNIHLQANDYLFVRAIPEWRLYQTVVIRGEVRFPGTYTIKRGERLSSLIERAGGFTDKAFLKGAVFTRKRVEALQQKQIEEMIDRLERELMSTGTVRVATAASSKEARLMQMETEQKRQFIAKLRTVRAKGRVAIRMELPDKLRGTIYDIELEDRDSIYIPTDPQTVQVIGSVYNQTAFIYEKGRNSKFYISLAGGYTENADSANVYILKANGSAVKSSRGFTGLSWNSEYSRWDVGAGQVDSGDTIVVPERLERIAWMRNIKDITQILYQIAVTSGVLIATF</sequence>
<feature type="compositionally biased region" description="Low complexity" evidence="15">
    <location>
        <begin position="56"/>
        <end position="65"/>
    </location>
</feature>
<keyword evidence="8" id="KW-0625">Polysaccharide transport</keyword>
<feature type="domain" description="Soluble ligand binding" evidence="17">
    <location>
        <begin position="290"/>
        <end position="339"/>
    </location>
</feature>
<keyword evidence="5" id="KW-0762">Sugar transport</keyword>
<organism evidence="19">
    <name type="scientific">hydrothermal vent metagenome</name>
    <dbReference type="NCBI Taxonomy" id="652676"/>
    <lineage>
        <taxon>unclassified sequences</taxon>
        <taxon>metagenomes</taxon>
        <taxon>ecological metagenomes</taxon>
    </lineage>
</organism>
<proteinExistence type="inferred from homology"/>
<evidence type="ECO:0000256" key="15">
    <source>
        <dbReference type="SAM" id="MobiDB-lite"/>
    </source>
</evidence>
<keyword evidence="3" id="KW-0813">Transport</keyword>
<dbReference type="InterPro" id="IPR003715">
    <property type="entry name" value="Poly_export_N"/>
</dbReference>
<feature type="domain" description="Soluble ligand binding" evidence="17">
    <location>
        <begin position="374"/>
        <end position="419"/>
    </location>
</feature>
<evidence type="ECO:0000256" key="9">
    <source>
        <dbReference type="ARBA" id="ARBA00023065"/>
    </source>
</evidence>
<dbReference type="PANTHER" id="PTHR33619:SF3">
    <property type="entry name" value="POLYSACCHARIDE EXPORT PROTEIN GFCE-RELATED"/>
    <property type="match status" value="1"/>
</dbReference>
<reference evidence="19" key="1">
    <citation type="submission" date="2018-06" db="EMBL/GenBank/DDBJ databases">
        <authorList>
            <person name="Zhirakovskaya E."/>
        </authorList>
    </citation>
    <scope>NUCLEOTIDE SEQUENCE</scope>
</reference>
<keyword evidence="4" id="KW-1134">Transmembrane beta strand</keyword>
<dbReference type="GO" id="GO:0009279">
    <property type="term" value="C:cell outer membrane"/>
    <property type="evidence" value="ECO:0007669"/>
    <property type="project" value="UniProtKB-SubCell"/>
</dbReference>
<evidence type="ECO:0000256" key="5">
    <source>
        <dbReference type="ARBA" id="ARBA00022597"/>
    </source>
</evidence>
<keyword evidence="14" id="KW-0449">Lipoprotein</keyword>
<evidence type="ECO:0000256" key="8">
    <source>
        <dbReference type="ARBA" id="ARBA00023047"/>
    </source>
</evidence>
<evidence type="ECO:0000256" key="6">
    <source>
        <dbReference type="ARBA" id="ARBA00022692"/>
    </source>
</evidence>
<gene>
    <name evidence="19" type="ORF">MNBD_NITROSPIRAE03-1327</name>
</gene>
<comment type="subcellular location">
    <subcellularLocation>
        <location evidence="1">Cell outer membrane</location>
        <topology evidence="1">Multi-pass membrane protein</topology>
    </subcellularLocation>
</comment>
<evidence type="ECO:0000313" key="19">
    <source>
        <dbReference type="EMBL" id="VAX29386.1"/>
    </source>
</evidence>
<dbReference type="GO" id="GO:0015159">
    <property type="term" value="F:polysaccharide transmembrane transporter activity"/>
    <property type="evidence" value="ECO:0007669"/>
    <property type="project" value="InterPro"/>
</dbReference>
<evidence type="ECO:0000256" key="7">
    <source>
        <dbReference type="ARBA" id="ARBA00022729"/>
    </source>
</evidence>
<keyword evidence="12" id="KW-0564">Palmitate</keyword>
<accession>A0A3B1CFY7</accession>
<evidence type="ECO:0000256" key="4">
    <source>
        <dbReference type="ARBA" id="ARBA00022452"/>
    </source>
</evidence>
<evidence type="ECO:0000259" key="17">
    <source>
        <dbReference type="Pfam" id="PF10531"/>
    </source>
</evidence>
<name>A0A3B1CFY7_9ZZZZ</name>
<evidence type="ECO:0000256" key="10">
    <source>
        <dbReference type="ARBA" id="ARBA00023114"/>
    </source>
</evidence>
<dbReference type="Gene3D" id="3.10.560.10">
    <property type="entry name" value="Outer membrane lipoprotein wza domain like"/>
    <property type="match status" value="5"/>
</dbReference>
<dbReference type="InterPro" id="IPR049712">
    <property type="entry name" value="Poly_export"/>
</dbReference>
<dbReference type="Pfam" id="PF22461">
    <property type="entry name" value="SLBB_2"/>
    <property type="match status" value="2"/>
</dbReference>
<dbReference type="InterPro" id="IPR054765">
    <property type="entry name" value="SLBB_dom"/>
</dbReference>
<dbReference type="GO" id="GO:0015288">
    <property type="term" value="F:porin activity"/>
    <property type="evidence" value="ECO:0007669"/>
    <property type="project" value="UniProtKB-KW"/>
</dbReference>
<dbReference type="GO" id="GO:0006811">
    <property type="term" value="P:monoatomic ion transport"/>
    <property type="evidence" value="ECO:0007669"/>
    <property type="project" value="UniProtKB-KW"/>
</dbReference>
<comment type="similarity">
    <text evidence="2">Belongs to the BexD/CtrA/VexA family.</text>
</comment>
<evidence type="ECO:0000256" key="12">
    <source>
        <dbReference type="ARBA" id="ARBA00023139"/>
    </source>
</evidence>
<keyword evidence="9" id="KW-0406">Ion transport</keyword>
<evidence type="ECO:0000256" key="11">
    <source>
        <dbReference type="ARBA" id="ARBA00023136"/>
    </source>
</evidence>
<dbReference type="InterPro" id="IPR019554">
    <property type="entry name" value="Soluble_ligand-bd"/>
</dbReference>
<feature type="domain" description="Polysaccharide export protein N-terminal" evidence="16">
    <location>
        <begin position="125"/>
        <end position="199"/>
    </location>
</feature>
<evidence type="ECO:0000256" key="1">
    <source>
        <dbReference type="ARBA" id="ARBA00004571"/>
    </source>
</evidence>
<dbReference type="Gene3D" id="3.30.1950.10">
    <property type="entry name" value="wza like domain"/>
    <property type="match status" value="1"/>
</dbReference>
<evidence type="ECO:0000256" key="14">
    <source>
        <dbReference type="ARBA" id="ARBA00023288"/>
    </source>
</evidence>
<evidence type="ECO:0000259" key="16">
    <source>
        <dbReference type="Pfam" id="PF02563"/>
    </source>
</evidence>
<evidence type="ECO:0000256" key="2">
    <source>
        <dbReference type="ARBA" id="ARBA00009450"/>
    </source>
</evidence>
<dbReference type="Pfam" id="PF02563">
    <property type="entry name" value="Poly_export"/>
    <property type="match status" value="1"/>
</dbReference>
<dbReference type="EMBL" id="UOGI01000052">
    <property type="protein sequence ID" value="VAX29386.1"/>
    <property type="molecule type" value="Genomic_DNA"/>
</dbReference>
<dbReference type="PANTHER" id="PTHR33619">
    <property type="entry name" value="POLYSACCHARIDE EXPORT PROTEIN GFCE-RELATED"/>
    <property type="match status" value="1"/>
</dbReference>
<evidence type="ECO:0000256" key="3">
    <source>
        <dbReference type="ARBA" id="ARBA00022448"/>
    </source>
</evidence>
<feature type="domain" description="SLBB" evidence="18">
    <location>
        <begin position="206"/>
        <end position="283"/>
    </location>
</feature>
<protein>
    <submittedName>
        <fullName evidence="19">Polysaccharide export protein</fullName>
    </submittedName>
</protein>
<feature type="region of interest" description="Disordered" evidence="15">
    <location>
        <begin position="35"/>
        <end position="69"/>
    </location>
</feature>
<keyword evidence="6" id="KW-0812">Transmembrane</keyword>
<dbReference type="GO" id="GO:0046930">
    <property type="term" value="C:pore complex"/>
    <property type="evidence" value="ECO:0007669"/>
    <property type="project" value="UniProtKB-KW"/>
</dbReference>
<keyword evidence="13" id="KW-0998">Cell outer membrane</keyword>
<keyword evidence="7" id="KW-0732">Signal</keyword>